<comment type="caution">
    <text evidence="1">The sequence shown here is derived from an EMBL/GenBank/DDBJ whole genome shotgun (WGS) entry which is preliminary data.</text>
</comment>
<gene>
    <name evidence="1" type="primary">yesM_6</name>
    <name evidence="1" type="ORF">AN2V17_45920</name>
</gene>
<evidence type="ECO:0000313" key="1">
    <source>
        <dbReference type="EMBL" id="GMQ65348.1"/>
    </source>
</evidence>
<keyword evidence="2" id="KW-1185">Reference proteome</keyword>
<organism evidence="1 2">
    <name type="scientific">Vallitalea maricola</name>
    <dbReference type="NCBI Taxonomy" id="3074433"/>
    <lineage>
        <taxon>Bacteria</taxon>
        <taxon>Bacillati</taxon>
        <taxon>Bacillota</taxon>
        <taxon>Clostridia</taxon>
        <taxon>Lachnospirales</taxon>
        <taxon>Vallitaleaceae</taxon>
        <taxon>Vallitalea</taxon>
    </lineage>
</organism>
<proteinExistence type="predicted"/>
<keyword evidence="1" id="KW-0418">Kinase</keyword>
<protein>
    <submittedName>
        <fullName evidence="1">Two-component system sensor histidine kinase YesM</fullName>
    </submittedName>
</protein>
<reference evidence="1" key="1">
    <citation type="submission" date="2023-09" db="EMBL/GenBank/DDBJ databases">
        <title>Vallitalea sediminicola and Vallitalea maricola sp. nov., anaerobic bacteria isolated from marine sediment.</title>
        <authorList>
            <person name="Hirano S."/>
            <person name="Maeda A."/>
            <person name="Terahara T."/>
            <person name="Mori K."/>
            <person name="Hamada M."/>
            <person name="Matsumoto R."/>
            <person name="Kobayashi T."/>
        </authorList>
    </citation>
    <scope>NUCLEOTIDE SEQUENCE</scope>
    <source>
        <strain evidence="1">AN17-2</strain>
    </source>
</reference>
<keyword evidence="1" id="KW-0808">Transferase</keyword>
<name>A0ACB5URR3_9FIRM</name>
<sequence length="586" mass="68084">MKNRIKYFFLSLKIKKKFMLGMLLIILILSSCIGKLTFNVSKELIKRNTIELTTELLNQYAENIYNKTEALRETAFQASKEFVKNNSLDNNMYIRDIEVLINRRLNDMVSQYRSSSNDYIEAVCVTGNDGYFYWGHKDNVNKYYIDNDYIRKTILLLNNQEESSFWMPTENNETIIFVSKMVSPETLISHGYIILFINKDYFLTLDNKTSSISNDQIAIIKENNEVLIKDNILGKEEILQDINSRTERIFSIEDNGVKYSAVSTRMQNKNWKVISIISEKKILSNINHLRTIITLVCIVISMLALIIAYIIAEGVTKNIRLLEKNMQKVEDGNFNVRVKPSTYDEVGLLSLRFNYMMKKINELINTVYVERIKKQEAEFEVLKAQINPHFLYNTLGSVKWLSRMQGEKKIEDMVDSLIYILRVSIKGDKYITINDELLYINKYIDLQKIRFEDRFRMVYNIDKDIMNCYVLQFILQPIVENAIYHGLEISKGNGIITINGYKKDESIILEVIDNGVGMTEEQYNKIISNDNTKYSGLNSIGIANVNKRIKMYFGISNGITIKSELGKGTTVSITLPYIKNRYDLDD</sequence>
<evidence type="ECO:0000313" key="2">
    <source>
        <dbReference type="Proteomes" id="UP001374599"/>
    </source>
</evidence>
<dbReference type="EMBL" id="BTPU01000122">
    <property type="protein sequence ID" value="GMQ65348.1"/>
    <property type="molecule type" value="Genomic_DNA"/>
</dbReference>
<dbReference type="Proteomes" id="UP001374599">
    <property type="component" value="Unassembled WGS sequence"/>
</dbReference>
<accession>A0ACB5URR3</accession>